<feature type="region of interest" description="Disordered" evidence="1">
    <location>
        <begin position="128"/>
        <end position="162"/>
    </location>
</feature>
<organism evidence="2 3">
    <name type="scientific">Diplodia seriata</name>
    <dbReference type="NCBI Taxonomy" id="420778"/>
    <lineage>
        <taxon>Eukaryota</taxon>
        <taxon>Fungi</taxon>
        <taxon>Dikarya</taxon>
        <taxon>Ascomycota</taxon>
        <taxon>Pezizomycotina</taxon>
        <taxon>Dothideomycetes</taxon>
        <taxon>Dothideomycetes incertae sedis</taxon>
        <taxon>Botryosphaeriales</taxon>
        <taxon>Botryosphaeriaceae</taxon>
        <taxon>Diplodia</taxon>
    </lineage>
</organism>
<accession>A0ABR3BXG5</accession>
<feature type="region of interest" description="Disordered" evidence="1">
    <location>
        <begin position="1"/>
        <end position="28"/>
    </location>
</feature>
<dbReference type="RefSeq" id="XP_066627732.1">
    <property type="nucleotide sequence ID" value="XM_066781920.1"/>
</dbReference>
<protein>
    <submittedName>
        <fullName evidence="2">Uncharacterized protein</fullName>
    </submittedName>
</protein>
<dbReference type="GeneID" id="92014624"/>
<gene>
    <name evidence="2" type="ORF">SLS55_010539</name>
</gene>
<sequence>MGPIRASRGVESVSDVNGRKPRSVVPVSDKPSTTVDEFLYSAKVGGTSKKSMVELNCDRTVVDASKAANKNTVELPSVLMFCAKTTRDASGPVLMKRIVAIATHWLIGVPHCSRVQAASIEMATAAWAETEDQEANGNAEKEVSDDENREAVPPNSLERTDSTMGKWLFGGRWAVAPRWKLLEE</sequence>
<dbReference type="EMBL" id="JAJVCZ030000013">
    <property type="protein sequence ID" value="KAL0253088.1"/>
    <property type="molecule type" value="Genomic_DNA"/>
</dbReference>
<reference evidence="2 3" key="1">
    <citation type="submission" date="2024-02" db="EMBL/GenBank/DDBJ databases">
        <title>De novo assembly and annotation of 12 fungi associated with fruit tree decline syndrome in Ontario, Canada.</title>
        <authorList>
            <person name="Sulman M."/>
            <person name="Ellouze W."/>
            <person name="Ilyukhin E."/>
        </authorList>
    </citation>
    <scope>NUCLEOTIDE SEQUENCE [LARGE SCALE GENOMIC DNA]</scope>
    <source>
        <strain evidence="2 3">FDS-637</strain>
    </source>
</reference>
<name>A0ABR3BXG5_9PEZI</name>
<evidence type="ECO:0000256" key="1">
    <source>
        <dbReference type="SAM" id="MobiDB-lite"/>
    </source>
</evidence>
<keyword evidence="3" id="KW-1185">Reference proteome</keyword>
<evidence type="ECO:0000313" key="2">
    <source>
        <dbReference type="EMBL" id="KAL0253088.1"/>
    </source>
</evidence>
<comment type="caution">
    <text evidence="2">The sequence shown here is derived from an EMBL/GenBank/DDBJ whole genome shotgun (WGS) entry which is preliminary data.</text>
</comment>
<dbReference type="Proteomes" id="UP001430584">
    <property type="component" value="Unassembled WGS sequence"/>
</dbReference>
<proteinExistence type="predicted"/>
<evidence type="ECO:0000313" key="3">
    <source>
        <dbReference type="Proteomes" id="UP001430584"/>
    </source>
</evidence>